<dbReference type="InterPro" id="IPR020476">
    <property type="entry name" value="Nudix_hydrolase"/>
</dbReference>
<keyword evidence="7" id="KW-1185">Reference proteome</keyword>
<dbReference type="EMBL" id="JAIXCQ010000009">
    <property type="protein sequence ID" value="MCA5894372.1"/>
    <property type="molecule type" value="Genomic_DNA"/>
</dbReference>
<dbReference type="CDD" id="cd18879">
    <property type="entry name" value="NUDIX_Hydrolase"/>
    <property type="match status" value="1"/>
</dbReference>
<dbReference type="InterPro" id="IPR015797">
    <property type="entry name" value="NUDIX_hydrolase-like_dom_sf"/>
</dbReference>
<dbReference type="InterPro" id="IPR020084">
    <property type="entry name" value="NUDIX_hydrolase_CS"/>
</dbReference>
<accession>A0ABS7ZIR4</accession>
<evidence type="ECO:0000259" key="5">
    <source>
        <dbReference type="PROSITE" id="PS51462"/>
    </source>
</evidence>
<dbReference type="PROSITE" id="PS00893">
    <property type="entry name" value="NUDIX_BOX"/>
    <property type="match status" value="1"/>
</dbReference>
<dbReference type="InterPro" id="IPR000086">
    <property type="entry name" value="NUDIX_hydrolase_dom"/>
</dbReference>
<evidence type="ECO:0000256" key="3">
    <source>
        <dbReference type="ARBA" id="ARBA00022801"/>
    </source>
</evidence>
<feature type="domain" description="Nudix hydrolase" evidence="5">
    <location>
        <begin position="19"/>
        <end position="155"/>
    </location>
</feature>
<comment type="cofactor">
    <cofactor evidence="1">
        <name>Mg(2+)</name>
        <dbReference type="ChEBI" id="CHEBI:18420"/>
    </cofactor>
</comment>
<name>A0ABS7ZIR4_9MICO</name>
<comment type="similarity">
    <text evidence="2 4">Belongs to the Nudix hydrolase family.</text>
</comment>
<dbReference type="PANTHER" id="PTHR43046">
    <property type="entry name" value="GDP-MANNOSE MANNOSYL HYDROLASE"/>
    <property type="match status" value="1"/>
</dbReference>
<reference evidence="6 7" key="1">
    <citation type="submission" date="2021-09" db="EMBL/GenBank/DDBJ databases">
        <title>Isoptericola luteus sp. nov., a novel bacterium isolated from Harbin, the capital city of Heilongjiang province.</title>
        <authorList>
            <person name="Li J."/>
        </authorList>
    </citation>
    <scope>NUCLEOTIDE SEQUENCE [LARGE SCALE GENOMIC DNA]</scope>
    <source>
        <strain evidence="6 7">NEAU-Y5</strain>
    </source>
</reference>
<evidence type="ECO:0000313" key="7">
    <source>
        <dbReference type="Proteomes" id="UP001319870"/>
    </source>
</evidence>
<evidence type="ECO:0000313" key="6">
    <source>
        <dbReference type="EMBL" id="MCA5894372.1"/>
    </source>
</evidence>
<evidence type="ECO:0000256" key="4">
    <source>
        <dbReference type="RuleBase" id="RU003476"/>
    </source>
</evidence>
<sequence>MPVPDFVAALRAHVGHDLLWLPGVSGVVLDDDGRLLLGRRADTGRWAVPSGILEPGEEPAAGLVREVLEETGVDVVVDALVSVTVTDPVDYPNGDRSQYLDLCFLCRPVSALAAARAHVGDDESLEVAWFAPADVPADLTPSSAERLAHALGWRAAPGAGPFFTR</sequence>
<comment type="caution">
    <text evidence="6">The sequence shown here is derived from an EMBL/GenBank/DDBJ whole genome shotgun (WGS) entry which is preliminary data.</text>
</comment>
<proteinExistence type="inferred from homology"/>
<evidence type="ECO:0000256" key="2">
    <source>
        <dbReference type="ARBA" id="ARBA00005582"/>
    </source>
</evidence>
<dbReference type="Pfam" id="PF00293">
    <property type="entry name" value="NUDIX"/>
    <property type="match status" value="1"/>
</dbReference>
<protein>
    <submittedName>
        <fullName evidence="6">NUDIX domain-containing protein</fullName>
    </submittedName>
</protein>
<dbReference type="RefSeq" id="WP_225566133.1">
    <property type="nucleotide sequence ID" value="NZ_JAIXCQ010000009.1"/>
</dbReference>
<keyword evidence="3 4" id="KW-0378">Hydrolase</keyword>
<dbReference type="PROSITE" id="PS51462">
    <property type="entry name" value="NUDIX"/>
    <property type="match status" value="1"/>
</dbReference>
<dbReference type="PRINTS" id="PR00502">
    <property type="entry name" value="NUDIXFAMILY"/>
</dbReference>
<dbReference type="PANTHER" id="PTHR43046:SF16">
    <property type="entry name" value="ADP-RIBOSE PYROPHOSPHATASE YJHB-RELATED"/>
    <property type="match status" value="1"/>
</dbReference>
<evidence type="ECO:0000256" key="1">
    <source>
        <dbReference type="ARBA" id="ARBA00001946"/>
    </source>
</evidence>
<dbReference type="SUPFAM" id="SSF55811">
    <property type="entry name" value="Nudix"/>
    <property type="match status" value="1"/>
</dbReference>
<dbReference type="Gene3D" id="3.90.79.10">
    <property type="entry name" value="Nucleoside Triphosphate Pyrophosphohydrolase"/>
    <property type="match status" value="1"/>
</dbReference>
<organism evidence="6 7">
    <name type="scientific">Isoptericola luteus</name>
    <dbReference type="NCBI Taxonomy" id="2879484"/>
    <lineage>
        <taxon>Bacteria</taxon>
        <taxon>Bacillati</taxon>
        <taxon>Actinomycetota</taxon>
        <taxon>Actinomycetes</taxon>
        <taxon>Micrococcales</taxon>
        <taxon>Promicromonosporaceae</taxon>
        <taxon>Isoptericola</taxon>
    </lineage>
</organism>
<gene>
    <name evidence="6" type="ORF">LEP48_13595</name>
</gene>
<dbReference type="Proteomes" id="UP001319870">
    <property type="component" value="Unassembled WGS sequence"/>
</dbReference>